<dbReference type="PROSITE" id="PS51029">
    <property type="entry name" value="MADF"/>
    <property type="match status" value="1"/>
</dbReference>
<keyword evidence="3" id="KW-1185">Reference proteome</keyword>
<gene>
    <name evidence="2" type="ORF">HHI36_006588</name>
</gene>
<evidence type="ECO:0000313" key="2">
    <source>
        <dbReference type="EMBL" id="KAL3283443.1"/>
    </source>
</evidence>
<reference evidence="2 3" key="1">
    <citation type="journal article" date="2021" name="BMC Biol.">
        <title>Horizontally acquired antibacterial genes associated with adaptive radiation of ladybird beetles.</title>
        <authorList>
            <person name="Li H.S."/>
            <person name="Tang X.F."/>
            <person name="Huang Y.H."/>
            <person name="Xu Z.Y."/>
            <person name="Chen M.L."/>
            <person name="Du X.Y."/>
            <person name="Qiu B.Y."/>
            <person name="Chen P.T."/>
            <person name="Zhang W."/>
            <person name="Slipinski A."/>
            <person name="Escalona H.E."/>
            <person name="Waterhouse R.M."/>
            <person name="Zwick A."/>
            <person name="Pang H."/>
        </authorList>
    </citation>
    <scope>NUCLEOTIDE SEQUENCE [LARGE SCALE GENOMIC DNA]</scope>
    <source>
        <strain evidence="2">SYSU2018</strain>
    </source>
</reference>
<feature type="domain" description="MADF" evidence="1">
    <location>
        <begin position="5"/>
        <end position="94"/>
    </location>
</feature>
<evidence type="ECO:0000259" key="1">
    <source>
        <dbReference type="PROSITE" id="PS51029"/>
    </source>
</evidence>
<dbReference type="AlphaFoldDB" id="A0ABD2NXV3"/>
<sequence>MNVPKLIAMVQKYEELYKVEHPYYSNQQRRDHIWEEIGNRLNQSGNVCKERWTRIRDNHRKALILRKTKGGQPGSKLKPPKYFQELSFLAPYLNDGEERCSDLSPELLDNNESGDTLSTSSMTSLRTGSKKLRYSASEGPTAASVLQEYLSRSNRNQSDPLTEFFMNMAKTVKTFPIHDQVQIKAQLFQMVNSVEMRLALTSTNHAPSVTLPPPPQLN</sequence>
<protein>
    <recommendedName>
        <fullName evidence="1">MADF domain-containing protein</fullName>
    </recommendedName>
</protein>
<proteinExistence type="predicted"/>
<accession>A0ABD2NXV3</accession>
<dbReference type="InterPro" id="IPR006578">
    <property type="entry name" value="MADF-dom"/>
</dbReference>
<dbReference type="PANTHER" id="PTHR12243:SF69">
    <property type="entry name" value="SI:CH73-59F11.3"/>
    <property type="match status" value="1"/>
</dbReference>
<evidence type="ECO:0000313" key="3">
    <source>
        <dbReference type="Proteomes" id="UP001516400"/>
    </source>
</evidence>
<dbReference type="PANTHER" id="PTHR12243">
    <property type="entry name" value="MADF DOMAIN TRANSCRIPTION FACTOR"/>
    <property type="match status" value="1"/>
</dbReference>
<comment type="caution">
    <text evidence="2">The sequence shown here is derived from an EMBL/GenBank/DDBJ whole genome shotgun (WGS) entry which is preliminary data.</text>
</comment>
<dbReference type="Proteomes" id="UP001516400">
    <property type="component" value="Unassembled WGS sequence"/>
</dbReference>
<dbReference type="EMBL" id="JABFTP020000144">
    <property type="protein sequence ID" value="KAL3283443.1"/>
    <property type="molecule type" value="Genomic_DNA"/>
</dbReference>
<dbReference type="InterPro" id="IPR039353">
    <property type="entry name" value="TF_Adf1"/>
</dbReference>
<organism evidence="2 3">
    <name type="scientific">Cryptolaemus montrouzieri</name>
    <dbReference type="NCBI Taxonomy" id="559131"/>
    <lineage>
        <taxon>Eukaryota</taxon>
        <taxon>Metazoa</taxon>
        <taxon>Ecdysozoa</taxon>
        <taxon>Arthropoda</taxon>
        <taxon>Hexapoda</taxon>
        <taxon>Insecta</taxon>
        <taxon>Pterygota</taxon>
        <taxon>Neoptera</taxon>
        <taxon>Endopterygota</taxon>
        <taxon>Coleoptera</taxon>
        <taxon>Polyphaga</taxon>
        <taxon>Cucujiformia</taxon>
        <taxon>Coccinelloidea</taxon>
        <taxon>Coccinellidae</taxon>
        <taxon>Scymninae</taxon>
        <taxon>Scymnini</taxon>
        <taxon>Cryptolaemus</taxon>
    </lineage>
</organism>
<name>A0ABD2NXV3_9CUCU</name>
<dbReference type="SMART" id="SM00595">
    <property type="entry name" value="MADF"/>
    <property type="match status" value="1"/>
</dbReference>
<dbReference type="Pfam" id="PF10545">
    <property type="entry name" value="MADF_DNA_bdg"/>
    <property type="match status" value="1"/>
</dbReference>